<proteinExistence type="predicted"/>
<dbReference type="EMBL" id="AP022829">
    <property type="protein sequence ID" value="BCA87484.1"/>
    <property type="molecule type" value="Genomic_DNA"/>
</dbReference>
<name>A0A6F8SIB0_9ACTN</name>
<organism evidence="1 2">
    <name type="scientific">Adlercreutzia hattorii</name>
    <dbReference type="NCBI Taxonomy" id="2707299"/>
    <lineage>
        <taxon>Bacteria</taxon>
        <taxon>Bacillati</taxon>
        <taxon>Actinomycetota</taxon>
        <taxon>Coriobacteriia</taxon>
        <taxon>Eggerthellales</taxon>
        <taxon>Eggerthellaceae</taxon>
        <taxon>Adlercreutzia</taxon>
    </lineage>
</organism>
<dbReference type="Proteomes" id="UP000501727">
    <property type="component" value="Chromosome"/>
</dbReference>
<dbReference type="AlphaFoldDB" id="A0A6F8SIB0"/>
<keyword evidence="2" id="KW-1185">Reference proteome</keyword>
<accession>A0A6F8SIB0</accession>
<reference evidence="2" key="2">
    <citation type="submission" date="2020-03" db="EMBL/GenBank/DDBJ databases">
        <title>Complete Genome Sequence of Adlercreutzia sp. strain 8CFCBH1 Producing Equol, Isolated from Healthy Japanese Feces.</title>
        <authorList>
            <person name="Ogata Y."/>
            <person name="Sakamoto M."/>
            <person name="Ohkuma M."/>
            <person name="Hattori M."/>
            <person name="Suda W."/>
        </authorList>
    </citation>
    <scope>NUCLEOTIDE SEQUENCE [LARGE SCALE GENOMIC DNA]</scope>
    <source>
        <strain evidence="2">8CFCBH1</strain>
    </source>
</reference>
<dbReference type="KEGG" id="ahat:ADCFC_01030"/>
<gene>
    <name evidence="1" type="ORF">ADCFC_24340</name>
</gene>
<protein>
    <submittedName>
        <fullName evidence="1">Uncharacterized protein</fullName>
    </submittedName>
</protein>
<evidence type="ECO:0000313" key="2">
    <source>
        <dbReference type="Proteomes" id="UP000501727"/>
    </source>
</evidence>
<evidence type="ECO:0000313" key="1">
    <source>
        <dbReference type="EMBL" id="BCA87484.1"/>
    </source>
</evidence>
<sequence>MMVFAHLLSSLSIAASGTFLMRLESRTMQGDWLRARCTRLLRSHQRGPAFRTFRIPASGGAHASAAQWGRPCDSVAVGAGNGSGHSRVVSAVGIK</sequence>
<reference evidence="2" key="1">
    <citation type="journal article" date="2020" name="Microbiol. Resour. Announc.">
        <title>Complete Genome Sequence of Adlercreutzia sp. Strain 8CFCBH1, a Potent Producer of Equol, Isolated from Healthy Japanese Feces.</title>
        <authorList>
            <person name="Ogata Y."/>
            <person name="Sakamoto M."/>
            <person name="Ohkuma M."/>
            <person name="Hattori M."/>
            <person name="Suda W."/>
        </authorList>
    </citation>
    <scope>NUCLEOTIDE SEQUENCE [LARGE SCALE GENOMIC DNA]</scope>
    <source>
        <strain evidence="2">8CFCBH1</strain>
    </source>
</reference>